<evidence type="ECO:0000256" key="1">
    <source>
        <dbReference type="SAM" id="Coils"/>
    </source>
</evidence>
<dbReference type="EMBL" id="JABXWR010000001">
    <property type="protein sequence ID" value="NVO67428.1"/>
    <property type="molecule type" value="Genomic_DNA"/>
</dbReference>
<dbReference type="InterPro" id="IPR007408">
    <property type="entry name" value="DUF460"/>
</dbReference>
<keyword evidence="1" id="KW-0175">Coiled coil</keyword>
<dbReference type="Proteomes" id="UP000570823">
    <property type="component" value="Unassembled WGS sequence"/>
</dbReference>
<gene>
    <name evidence="3" type="ORF">HWN36_08955</name>
</gene>
<evidence type="ECO:0000313" key="4">
    <source>
        <dbReference type="Proteomes" id="UP000570823"/>
    </source>
</evidence>
<accession>A0A7K4HRG6</accession>
<sequence length="654" mass="71750">MKVFGIDIIRGSVRSRTRRPVYALVVIEDGEVISTAQVTAYRLSRMIAAEEPELLATDSVQELAPDQHDLISFMQTLPTGTVLVQVTGGERKETLQKVAARYNIQVERTDPFAEAGAAARIAYLGGGAAVIAFEKTTEITVSRHRSPGKGGWSQNRYVRKMHGAVRERAREVEGHLVAAGLRYEKSERLAFGGFSRVHFRVYASRDAIPVRASAAADVQVRIEGRRLDRIRYEPLTKRPRYLIVGIDPGTTTGIGAVDLDGEVVELFSSRQMGTAEVIEHITGIGKPLIIASDVQPMPDAVEKVRRAFNAIAYVPPQDRSVEGKLELTAGTGYANPHERDAVSAALDAYRSLKNKFQNIAKRVPPGIDLDEVRAGVLRGRSIEAVLADLSGRQKPAPAPHESPQPQPTPPAQADDRLVQLERQVRRLQAFVQELEEGIAGKDREIASLKRQIRYERSERGKTLQRDTDIATREAIIANLRTLLRKEEKRNKSLRKRIERMRRVEELQIGEGQVAVKAIASLTHDAVRSLAADLGLVEGDVIAVATTGGWGRSVVREIADAKAAAVVVPGKSLEGQDPHLIAAALAASLPLVPAGAIGLRLSGKIGTADEEGFAAALAAWGERVEEHEREKRAAMLNQVFKEYRSEREKEVRRHG</sequence>
<keyword evidence="4" id="KW-1185">Reference proteome</keyword>
<organism evidence="3 4">
    <name type="scientific">Methanofollis tationis</name>
    <dbReference type="NCBI Taxonomy" id="81417"/>
    <lineage>
        <taxon>Archaea</taxon>
        <taxon>Methanobacteriati</taxon>
        <taxon>Methanobacteriota</taxon>
        <taxon>Stenosarchaea group</taxon>
        <taxon>Methanomicrobia</taxon>
        <taxon>Methanomicrobiales</taxon>
        <taxon>Methanomicrobiaceae</taxon>
        <taxon>Methanofollis</taxon>
    </lineage>
</organism>
<comment type="caution">
    <text evidence="3">The sequence shown here is derived from an EMBL/GenBank/DDBJ whole genome shotgun (WGS) entry which is preliminary data.</text>
</comment>
<reference evidence="3 4" key="1">
    <citation type="submission" date="2020-06" db="EMBL/GenBank/DDBJ databases">
        <title>Methanofollis fontis sp. nov., a methanogen isolated from marine sediments near a cold seep at Four-Way Closure Ridge offshore southwestern Taiwan.</title>
        <authorList>
            <person name="Chen S.-C."/>
            <person name="Teng N.-H."/>
            <person name="Lin Y.-S."/>
            <person name="Lai M.-C."/>
            <person name="Chen H.-H."/>
            <person name="Wang C.-C."/>
        </authorList>
    </citation>
    <scope>NUCLEOTIDE SEQUENCE [LARGE SCALE GENOMIC DNA]</scope>
    <source>
        <strain evidence="3 4">DSM 2702</strain>
    </source>
</reference>
<feature type="region of interest" description="Disordered" evidence="2">
    <location>
        <begin position="392"/>
        <end position="412"/>
    </location>
</feature>
<dbReference type="AlphaFoldDB" id="A0A7K4HRG6"/>
<name>A0A7K4HRG6_9EURY</name>
<dbReference type="Pfam" id="PF04312">
    <property type="entry name" value="DUF460"/>
    <property type="match status" value="1"/>
</dbReference>
<dbReference type="PANTHER" id="PTHR40707:SF1">
    <property type="entry name" value="DUF460 DOMAIN-CONTAINING PROTEIN"/>
    <property type="match status" value="1"/>
</dbReference>
<evidence type="ECO:0000313" key="3">
    <source>
        <dbReference type="EMBL" id="NVO67428.1"/>
    </source>
</evidence>
<dbReference type="RefSeq" id="WP_176789019.1">
    <property type="nucleotide sequence ID" value="NZ_JABXWR010000001.1"/>
</dbReference>
<evidence type="ECO:0000256" key="2">
    <source>
        <dbReference type="SAM" id="MobiDB-lite"/>
    </source>
</evidence>
<protein>
    <submittedName>
        <fullName evidence="3">DUF460 domain-containing protein</fullName>
    </submittedName>
</protein>
<feature type="compositionally biased region" description="Pro residues" evidence="2">
    <location>
        <begin position="396"/>
        <end position="410"/>
    </location>
</feature>
<feature type="coiled-coil region" evidence="1">
    <location>
        <begin position="476"/>
        <end position="503"/>
    </location>
</feature>
<proteinExistence type="predicted"/>
<dbReference type="PANTHER" id="PTHR40707">
    <property type="entry name" value="POSSIBLE NUCLEASE OF RNASE H FOLD, RUVC/YQGF FAMILY"/>
    <property type="match status" value="1"/>
</dbReference>
<dbReference type="OrthoDB" id="15228at2157"/>
<feature type="coiled-coil region" evidence="1">
    <location>
        <begin position="417"/>
        <end position="451"/>
    </location>
</feature>